<comment type="caution">
    <text evidence="1">The sequence shown here is derived from an EMBL/GenBank/DDBJ whole genome shotgun (WGS) entry which is preliminary data.</text>
</comment>
<sequence length="45" mass="4844">MIGGLTVIASIEMVQQSSWQGCTVGVETEGERQMMVRANKEFPGG</sequence>
<evidence type="ECO:0000313" key="1">
    <source>
        <dbReference type="EMBL" id="EFE49269.1"/>
    </source>
</evidence>
<dbReference type="EMBL" id="ADBF01000207">
    <property type="protein sequence ID" value="EFE49269.1"/>
    <property type="molecule type" value="Genomic_DNA"/>
</dbReference>
<name>D4DSB7_NEIEG</name>
<proteinExistence type="predicted"/>
<reference evidence="1 2" key="1">
    <citation type="submission" date="2010-02" db="EMBL/GenBank/DDBJ databases">
        <authorList>
            <person name="Weinstock G."/>
            <person name="Sodergren E."/>
            <person name="Clifton S."/>
            <person name="Fulton L."/>
            <person name="Fulton B."/>
            <person name="Courtney L."/>
            <person name="Fronick C."/>
            <person name="Harrison M."/>
            <person name="Strong C."/>
            <person name="Farmer C."/>
            <person name="Delahaunty K."/>
            <person name="Markovic C."/>
            <person name="Hall O."/>
            <person name="Minx P."/>
            <person name="Tomlinson C."/>
            <person name="Mitreva M."/>
            <person name="Nelson J."/>
            <person name="Hou S."/>
            <person name="Wollam A."/>
            <person name="Pepin K.H."/>
            <person name="Johnson M."/>
            <person name="Bhonagiri V."/>
            <person name="Zhang X."/>
            <person name="Suruliraj S."/>
            <person name="Warren W."/>
            <person name="Chinwalla A."/>
            <person name="Mardis E.R."/>
            <person name="Wilson R.K."/>
        </authorList>
    </citation>
    <scope>NUCLEOTIDE SEQUENCE [LARGE SCALE GENOMIC DNA]</scope>
    <source>
        <strain evidence="1 2">ATCC 29315</strain>
    </source>
</reference>
<protein>
    <submittedName>
        <fullName evidence="1">Uncharacterized protein</fullName>
    </submittedName>
</protein>
<feature type="non-terminal residue" evidence="1">
    <location>
        <position position="45"/>
    </location>
</feature>
<dbReference type="Proteomes" id="UP000005536">
    <property type="component" value="Unassembled WGS sequence"/>
</dbReference>
<organism evidence="1 2">
    <name type="scientific">Neisseria elongata subsp. glycolytica ATCC 29315</name>
    <dbReference type="NCBI Taxonomy" id="546263"/>
    <lineage>
        <taxon>Bacteria</taxon>
        <taxon>Pseudomonadati</taxon>
        <taxon>Pseudomonadota</taxon>
        <taxon>Betaproteobacteria</taxon>
        <taxon>Neisseriales</taxon>
        <taxon>Neisseriaceae</taxon>
        <taxon>Neisseria</taxon>
    </lineage>
</organism>
<evidence type="ECO:0000313" key="2">
    <source>
        <dbReference type="Proteomes" id="UP000005536"/>
    </source>
</evidence>
<gene>
    <name evidence="1" type="ORF">NEIELOOT_01961</name>
</gene>
<accession>D4DSB7</accession>
<dbReference type="AlphaFoldDB" id="D4DSB7"/>